<feature type="binding site" evidence="7">
    <location>
        <position position="142"/>
    </location>
    <ligand>
        <name>Zn(2+)</name>
        <dbReference type="ChEBI" id="CHEBI:29105"/>
        <label>1</label>
    </ligand>
</feature>
<dbReference type="InterPro" id="IPR001719">
    <property type="entry name" value="AP_endonuc_2"/>
</dbReference>
<dbReference type="NCBIfam" id="TIGR00587">
    <property type="entry name" value="nfo"/>
    <property type="match status" value="1"/>
</dbReference>
<keyword evidence="2 7" id="KW-0479">Metal-binding</keyword>
<keyword evidence="6 7" id="KW-0234">DNA repair</keyword>
<evidence type="ECO:0000256" key="7">
    <source>
        <dbReference type="HAMAP-Rule" id="MF_00152"/>
    </source>
</evidence>
<dbReference type="GO" id="GO:0003677">
    <property type="term" value="F:DNA binding"/>
    <property type="evidence" value="ECO:0007669"/>
    <property type="project" value="InterPro"/>
</dbReference>
<comment type="cofactor">
    <cofactor evidence="7">
        <name>Zn(2+)</name>
        <dbReference type="ChEBI" id="CHEBI:29105"/>
    </cofactor>
    <text evidence="7">Binds 3 Zn(2+) ions.</text>
</comment>
<dbReference type="PANTHER" id="PTHR21445">
    <property type="entry name" value="ENDONUCLEASE IV ENDODEOXYRIBONUCLEASE IV"/>
    <property type="match status" value="1"/>
</dbReference>
<dbReference type="PROSITE" id="PS51432">
    <property type="entry name" value="AP_NUCLEASE_F2_4"/>
    <property type="match status" value="1"/>
</dbReference>
<feature type="binding site" evidence="7">
    <location>
        <position position="107"/>
    </location>
    <ligand>
        <name>Zn(2+)</name>
        <dbReference type="ChEBI" id="CHEBI:29105"/>
        <label>1</label>
    </ligand>
</feature>
<dbReference type="GO" id="GO:0006284">
    <property type="term" value="P:base-excision repair"/>
    <property type="evidence" value="ECO:0007669"/>
    <property type="project" value="TreeGrafter"/>
</dbReference>
<dbReference type="PROSITE" id="PS00730">
    <property type="entry name" value="AP_NUCLEASE_F2_2"/>
    <property type="match status" value="1"/>
</dbReference>
<accession>A0A9D1LUS5</accession>
<keyword evidence="4 7" id="KW-0378">Hydrolase</keyword>
<reference evidence="9" key="2">
    <citation type="journal article" date="2021" name="PeerJ">
        <title>Extensive microbial diversity within the chicken gut microbiome revealed by metagenomics and culture.</title>
        <authorList>
            <person name="Gilroy R."/>
            <person name="Ravi A."/>
            <person name="Getino M."/>
            <person name="Pursley I."/>
            <person name="Horton D.L."/>
            <person name="Alikhan N.F."/>
            <person name="Baker D."/>
            <person name="Gharbi K."/>
            <person name="Hall N."/>
            <person name="Watson M."/>
            <person name="Adriaenssens E.M."/>
            <person name="Foster-Nyarko E."/>
            <person name="Jarju S."/>
            <person name="Secka A."/>
            <person name="Antonio M."/>
            <person name="Oren A."/>
            <person name="Chaudhuri R.R."/>
            <person name="La Ragione R."/>
            <person name="Hildebrand F."/>
            <person name="Pallen M.J."/>
        </authorList>
    </citation>
    <scope>NUCLEOTIDE SEQUENCE</scope>
    <source>
        <strain evidence="9">ChiSjej4B22-9803</strain>
    </source>
</reference>
<feature type="binding site" evidence="7">
    <location>
        <position position="256"/>
    </location>
    <ligand>
        <name>Zn(2+)</name>
        <dbReference type="ChEBI" id="CHEBI:29105"/>
        <label>2</label>
    </ligand>
</feature>
<feature type="binding site" evidence="7">
    <location>
        <position position="67"/>
    </location>
    <ligand>
        <name>Zn(2+)</name>
        <dbReference type="ChEBI" id="CHEBI:29105"/>
        <label>1</label>
    </ligand>
</feature>
<dbReference type="CDD" id="cd00019">
    <property type="entry name" value="AP2Ec"/>
    <property type="match status" value="1"/>
</dbReference>
<gene>
    <name evidence="7" type="primary">nfo</name>
    <name evidence="9" type="ORF">IAB04_03395</name>
</gene>
<dbReference type="Pfam" id="PF01261">
    <property type="entry name" value="AP_endonuc_2"/>
    <property type="match status" value="1"/>
</dbReference>
<dbReference type="FunFam" id="3.20.20.150:FF:000001">
    <property type="entry name" value="Probable endonuclease 4"/>
    <property type="match status" value="1"/>
</dbReference>
<organism evidence="9 10">
    <name type="scientific">Candidatus Avimonoglobus intestinipullorum</name>
    <dbReference type="NCBI Taxonomy" id="2840699"/>
    <lineage>
        <taxon>Bacteria</taxon>
        <taxon>Bacillati</taxon>
        <taxon>Bacillota</taxon>
        <taxon>Clostridia</taxon>
        <taxon>Eubacteriales</taxon>
        <taxon>Candidatus Avimonoglobus</taxon>
    </lineage>
</organism>
<dbReference type="GO" id="GO:0008833">
    <property type="term" value="F:deoxyribonuclease IV (phage-T4-induced) activity"/>
    <property type="evidence" value="ECO:0007669"/>
    <property type="project" value="UniProtKB-UniRule"/>
</dbReference>
<feature type="binding site" evidence="7">
    <location>
        <position position="224"/>
    </location>
    <ligand>
        <name>Zn(2+)</name>
        <dbReference type="ChEBI" id="CHEBI:29105"/>
        <label>3</label>
    </ligand>
</feature>
<feature type="binding site" evidence="7">
    <location>
        <position position="176"/>
    </location>
    <ligand>
        <name>Zn(2+)</name>
        <dbReference type="ChEBI" id="CHEBI:29105"/>
        <label>2</label>
    </ligand>
</feature>
<dbReference type="PROSITE" id="PS00731">
    <property type="entry name" value="AP_NUCLEASE_F2_3"/>
    <property type="match status" value="1"/>
</dbReference>
<evidence type="ECO:0000256" key="3">
    <source>
        <dbReference type="ARBA" id="ARBA00022763"/>
    </source>
</evidence>
<feature type="binding site" evidence="7">
    <location>
        <position position="142"/>
    </location>
    <ligand>
        <name>Zn(2+)</name>
        <dbReference type="ChEBI" id="CHEBI:29105"/>
        <label>2</label>
    </ligand>
</feature>
<comment type="similarity">
    <text evidence="1 7">Belongs to the AP endonuclease 2 family.</text>
</comment>
<feature type="binding site" evidence="7">
    <location>
        <position position="179"/>
    </location>
    <ligand>
        <name>Zn(2+)</name>
        <dbReference type="ChEBI" id="CHEBI:29105"/>
        <label>3</label>
    </ligand>
</feature>
<dbReference type="InterPro" id="IPR018246">
    <property type="entry name" value="AP_endonuc_F2_Zn_BS"/>
</dbReference>
<dbReference type="SMART" id="SM00518">
    <property type="entry name" value="AP2Ec"/>
    <property type="match status" value="1"/>
</dbReference>
<dbReference type="GO" id="GO:0008081">
    <property type="term" value="F:phosphoric diester hydrolase activity"/>
    <property type="evidence" value="ECO:0007669"/>
    <property type="project" value="TreeGrafter"/>
</dbReference>
<feature type="domain" description="Xylose isomerase-like TIM barrel" evidence="8">
    <location>
        <begin position="20"/>
        <end position="272"/>
    </location>
</feature>
<keyword evidence="7" id="KW-0540">Nuclease</keyword>
<dbReference type="Gene3D" id="3.20.20.150">
    <property type="entry name" value="Divalent-metal-dependent TIM barrel enzymes"/>
    <property type="match status" value="1"/>
</dbReference>
<feature type="binding site" evidence="7">
    <location>
        <position position="226"/>
    </location>
    <ligand>
        <name>Zn(2+)</name>
        <dbReference type="ChEBI" id="CHEBI:29105"/>
        <label>3</label>
    </ligand>
</feature>
<dbReference type="InterPro" id="IPR013022">
    <property type="entry name" value="Xyl_isomerase-like_TIM-brl"/>
</dbReference>
<comment type="catalytic activity">
    <reaction evidence="7">
        <text>Endonucleolytic cleavage to 5'-phosphooligonucleotide end-products.</text>
        <dbReference type="EC" id="3.1.21.2"/>
    </reaction>
</comment>
<keyword evidence="3 7" id="KW-0227">DNA damage</keyword>
<reference evidence="9" key="1">
    <citation type="submission" date="2020-10" db="EMBL/GenBank/DDBJ databases">
        <authorList>
            <person name="Gilroy R."/>
        </authorList>
    </citation>
    <scope>NUCLEOTIDE SEQUENCE</scope>
    <source>
        <strain evidence="9">ChiSjej4B22-9803</strain>
    </source>
</reference>
<dbReference type="GO" id="GO:0003906">
    <property type="term" value="F:DNA-(apurinic or apyrimidinic site) endonuclease activity"/>
    <property type="evidence" value="ECO:0007669"/>
    <property type="project" value="TreeGrafter"/>
</dbReference>
<dbReference type="SUPFAM" id="SSF51658">
    <property type="entry name" value="Xylose isomerase-like"/>
    <property type="match status" value="1"/>
</dbReference>
<evidence type="ECO:0000256" key="1">
    <source>
        <dbReference type="ARBA" id="ARBA00005340"/>
    </source>
</evidence>
<protein>
    <recommendedName>
        <fullName evidence="7">Probable endonuclease 4</fullName>
        <ecNumber evidence="7">3.1.21.2</ecNumber>
    </recommendedName>
    <alternativeName>
        <fullName evidence="7">Endodeoxyribonuclease IV</fullName>
    </alternativeName>
    <alternativeName>
        <fullName evidence="7">Endonuclease IV</fullName>
    </alternativeName>
</protein>
<proteinExistence type="inferred from homology"/>
<feature type="binding site" evidence="7">
    <location>
        <position position="211"/>
    </location>
    <ligand>
        <name>Zn(2+)</name>
        <dbReference type="ChEBI" id="CHEBI:29105"/>
        <label>2</label>
    </ligand>
</feature>
<dbReference type="PANTHER" id="PTHR21445:SF0">
    <property type="entry name" value="APURINIC-APYRIMIDINIC ENDONUCLEASE"/>
    <property type="match status" value="1"/>
</dbReference>
<evidence type="ECO:0000256" key="5">
    <source>
        <dbReference type="ARBA" id="ARBA00022833"/>
    </source>
</evidence>
<evidence type="ECO:0000313" key="9">
    <source>
        <dbReference type="EMBL" id="HIU48384.1"/>
    </source>
</evidence>
<evidence type="ECO:0000256" key="2">
    <source>
        <dbReference type="ARBA" id="ARBA00022723"/>
    </source>
</evidence>
<evidence type="ECO:0000256" key="6">
    <source>
        <dbReference type="ARBA" id="ARBA00023204"/>
    </source>
</evidence>
<comment type="function">
    <text evidence="7">Endonuclease IV plays a role in DNA repair. It cleaves phosphodiester bonds at apurinic or apyrimidinic (AP) sites, generating a 3'-hydroxyl group and a 5'-terminal sugar phosphate.</text>
</comment>
<evidence type="ECO:0000256" key="4">
    <source>
        <dbReference type="ARBA" id="ARBA00022801"/>
    </source>
</evidence>
<dbReference type="Proteomes" id="UP000824111">
    <property type="component" value="Unassembled WGS sequence"/>
</dbReference>
<dbReference type="EC" id="3.1.21.2" evidence="7"/>
<dbReference type="AlphaFoldDB" id="A0A9D1LUS5"/>
<keyword evidence="7" id="KW-0255">Endonuclease</keyword>
<dbReference type="GO" id="GO:0008270">
    <property type="term" value="F:zinc ion binding"/>
    <property type="evidence" value="ECO:0007669"/>
    <property type="project" value="UniProtKB-UniRule"/>
</dbReference>
<keyword evidence="5 7" id="KW-0862">Zinc</keyword>
<evidence type="ECO:0000259" key="8">
    <source>
        <dbReference type="Pfam" id="PF01261"/>
    </source>
</evidence>
<dbReference type="InterPro" id="IPR036237">
    <property type="entry name" value="Xyl_isomerase-like_sf"/>
</dbReference>
<evidence type="ECO:0000313" key="10">
    <source>
        <dbReference type="Proteomes" id="UP000824111"/>
    </source>
</evidence>
<dbReference type="EMBL" id="DVND01000091">
    <property type="protein sequence ID" value="HIU48384.1"/>
    <property type="molecule type" value="Genomic_DNA"/>
</dbReference>
<dbReference type="HAMAP" id="MF_00152">
    <property type="entry name" value="Nfo"/>
    <property type="match status" value="1"/>
</dbReference>
<sequence length="278" mass="30829">MLKIGCHISASKGYYAMGKLAVELGANTFAYFTRNPRGGSVRPLDEADIQKFVELAQEQHFAPLVAHAPYTLNACAADPGLREFAKNAMEEDLRRMDYMPGNYYNFHPGSHVKQGADVGIELIAEQLNQILRPDQKTVVLLETMAGKGSEVGRTFEELRAIIDRVEQKEKLGVCLDTCHVWDGGYDIVNDLDGVLQEFDAVIGLDRLKAVHLNDSMNPLGAHKDRHALIGEGQIGLDALVRVINHPLLRELPFNLETPTDDAGHAKEIELLRGLYKES</sequence>
<comment type="caution">
    <text evidence="9">The sequence shown here is derived from an EMBL/GenBank/DDBJ whole genome shotgun (WGS) entry which is preliminary data.</text>
</comment>
<name>A0A9D1LUS5_9FIRM</name>